<dbReference type="Proteomes" id="UP001499938">
    <property type="component" value="Unassembled WGS sequence"/>
</dbReference>
<accession>A0ABN2M405</accession>
<evidence type="ECO:0000259" key="1">
    <source>
        <dbReference type="Pfam" id="PF13643"/>
    </source>
</evidence>
<organism evidence="2 3">
    <name type="scientific">Nostocoides veronense</name>
    <dbReference type="NCBI Taxonomy" id="330836"/>
    <lineage>
        <taxon>Bacteria</taxon>
        <taxon>Bacillati</taxon>
        <taxon>Actinomycetota</taxon>
        <taxon>Actinomycetes</taxon>
        <taxon>Micrococcales</taxon>
        <taxon>Intrasporangiaceae</taxon>
        <taxon>Nostocoides</taxon>
    </lineage>
</organism>
<keyword evidence="3" id="KW-1185">Reference proteome</keyword>
<proteinExistence type="predicted"/>
<gene>
    <name evidence="2" type="ORF">GCM10009811_34320</name>
</gene>
<name>A0ABN2M405_9MICO</name>
<sequence>MPVGVEAFVDWVSLDEWPNPTCPKCLHGHLVGKEGLTKIESGQSERWRGDENWDPDWIYGALAGVLRCNNSECGETVAVAGSWRVGDARSPYEQYDEQLFVKYFDPPLHMMNVPDGTPESTKGAIEDASRLLLINPSASANRLRQGIESLMDAKKVKKTRYSTPKNGKRKRVRLTLHGRIDSYRAQEPEIADLLEAVKWIGNDGSHESDLKADEVLIGARILEVALRRLFETHGAALDRQVREIIKRKGVRKR</sequence>
<comment type="caution">
    <text evidence="2">The sequence shown here is derived from an EMBL/GenBank/DDBJ whole genome shotgun (WGS) entry which is preliminary data.</text>
</comment>
<dbReference type="RefSeq" id="WP_344088499.1">
    <property type="nucleotide sequence ID" value="NZ_BAAAPO010000058.1"/>
</dbReference>
<evidence type="ECO:0000313" key="2">
    <source>
        <dbReference type="EMBL" id="GAA1808120.1"/>
    </source>
</evidence>
<reference evidence="2 3" key="1">
    <citation type="journal article" date="2019" name="Int. J. Syst. Evol. Microbiol.">
        <title>The Global Catalogue of Microorganisms (GCM) 10K type strain sequencing project: providing services to taxonomists for standard genome sequencing and annotation.</title>
        <authorList>
            <consortium name="The Broad Institute Genomics Platform"/>
            <consortium name="The Broad Institute Genome Sequencing Center for Infectious Disease"/>
            <person name="Wu L."/>
            <person name="Ma J."/>
        </authorList>
    </citation>
    <scope>NUCLEOTIDE SEQUENCE [LARGE SCALE GENOMIC DNA]</scope>
    <source>
        <strain evidence="2 3">JCM 15592</strain>
    </source>
</reference>
<dbReference type="EMBL" id="BAAAPO010000058">
    <property type="protein sequence ID" value="GAA1808120.1"/>
    <property type="molecule type" value="Genomic_DNA"/>
</dbReference>
<evidence type="ECO:0000313" key="3">
    <source>
        <dbReference type="Proteomes" id="UP001499938"/>
    </source>
</evidence>
<feature type="domain" description="DUF4145" evidence="1">
    <location>
        <begin position="128"/>
        <end position="223"/>
    </location>
</feature>
<dbReference type="Pfam" id="PF13643">
    <property type="entry name" value="DUF4145"/>
    <property type="match status" value="1"/>
</dbReference>
<protein>
    <submittedName>
        <fullName evidence="2">DUF4145 domain-containing protein</fullName>
    </submittedName>
</protein>
<dbReference type="InterPro" id="IPR025285">
    <property type="entry name" value="DUF4145"/>
</dbReference>